<dbReference type="GO" id="GO:0016787">
    <property type="term" value="F:hydrolase activity"/>
    <property type="evidence" value="ECO:0007669"/>
    <property type="project" value="UniProtKB-KW"/>
</dbReference>
<dbReference type="SUPFAM" id="SSF56601">
    <property type="entry name" value="beta-lactamase/transpeptidase-like"/>
    <property type="match status" value="1"/>
</dbReference>
<evidence type="ECO:0000256" key="1">
    <source>
        <dbReference type="SAM" id="MobiDB-lite"/>
    </source>
</evidence>
<sequence length="156" mass="16660">PLRLTGTSFPGARTTLPSPHGRAYSGDGEDVTRLDPRVAGAAGEVISTLADLNRFYAALLTGRLLPAPFLREMLNTRAAHGHYGMGLYPQVLPCGTTVWGHNGHIAGNYVRTAATRDGRHVLTFRINTDKLADPGLETALLTAEFCPRAPDGRPAS</sequence>
<dbReference type="Pfam" id="PF00144">
    <property type="entry name" value="Beta-lactamase"/>
    <property type="match status" value="1"/>
</dbReference>
<feature type="region of interest" description="Disordered" evidence="1">
    <location>
        <begin position="1"/>
        <end position="27"/>
    </location>
</feature>
<feature type="domain" description="Beta-lactamase-related" evidence="2">
    <location>
        <begin position="1"/>
        <end position="136"/>
    </location>
</feature>
<evidence type="ECO:0000259" key="2">
    <source>
        <dbReference type="Pfam" id="PF00144"/>
    </source>
</evidence>
<evidence type="ECO:0000313" key="4">
    <source>
        <dbReference type="Proteomes" id="UP001197114"/>
    </source>
</evidence>
<organism evidence="3 4">
    <name type="scientific">Streptomyces anatolicus</name>
    <dbReference type="NCBI Taxonomy" id="2675858"/>
    <lineage>
        <taxon>Bacteria</taxon>
        <taxon>Bacillati</taxon>
        <taxon>Actinomycetota</taxon>
        <taxon>Actinomycetes</taxon>
        <taxon>Kitasatosporales</taxon>
        <taxon>Streptomycetaceae</taxon>
        <taxon>Streptomyces</taxon>
    </lineage>
</organism>
<dbReference type="Proteomes" id="UP001197114">
    <property type="component" value="Unassembled WGS sequence"/>
</dbReference>
<dbReference type="InterPro" id="IPR012338">
    <property type="entry name" value="Beta-lactam/transpept-like"/>
</dbReference>
<proteinExistence type="predicted"/>
<protein>
    <submittedName>
        <fullName evidence="3">Serine hydrolase</fullName>
    </submittedName>
</protein>
<keyword evidence="4" id="KW-1185">Reference proteome</keyword>
<comment type="caution">
    <text evidence="3">The sequence shown here is derived from an EMBL/GenBank/DDBJ whole genome shotgun (WGS) entry which is preliminary data.</text>
</comment>
<keyword evidence="3" id="KW-0378">Hydrolase</keyword>
<accession>A0ABS6YWJ2</accession>
<name>A0ABS6YWJ2_9ACTN</name>
<dbReference type="RefSeq" id="WP_219692375.1">
    <property type="nucleotide sequence ID" value="NZ_WMBF01000630.1"/>
</dbReference>
<dbReference type="EMBL" id="WMBF01000630">
    <property type="protein sequence ID" value="MBW5425826.1"/>
    <property type="molecule type" value="Genomic_DNA"/>
</dbReference>
<dbReference type="Gene3D" id="3.40.710.10">
    <property type="entry name" value="DD-peptidase/beta-lactamase superfamily"/>
    <property type="match status" value="1"/>
</dbReference>
<reference evidence="3 4" key="1">
    <citation type="submission" date="2019-11" db="EMBL/GenBank/DDBJ databases">
        <authorList>
            <person name="Ay H."/>
        </authorList>
    </citation>
    <scope>NUCLEOTIDE SEQUENCE [LARGE SCALE GENOMIC DNA]</scope>
    <source>
        <strain evidence="3 4">BG9H</strain>
    </source>
</reference>
<dbReference type="InterPro" id="IPR001466">
    <property type="entry name" value="Beta-lactam-related"/>
</dbReference>
<feature type="non-terminal residue" evidence="3">
    <location>
        <position position="1"/>
    </location>
</feature>
<evidence type="ECO:0000313" key="3">
    <source>
        <dbReference type="EMBL" id="MBW5425826.1"/>
    </source>
</evidence>
<gene>
    <name evidence="3" type="ORF">GKQ77_30400</name>
</gene>